<keyword evidence="1" id="KW-0175">Coiled coil</keyword>
<evidence type="ECO:0000256" key="1">
    <source>
        <dbReference type="SAM" id="Coils"/>
    </source>
</evidence>
<dbReference type="RefSeq" id="XP_044543401.1">
    <property type="nucleotide sequence ID" value="XM_044686678.1"/>
</dbReference>
<dbReference type="AlphaFoldDB" id="A0AA88KIT0"/>
<feature type="compositionally biased region" description="Polar residues" evidence="2">
    <location>
        <begin position="316"/>
        <end position="326"/>
    </location>
</feature>
<feature type="coiled-coil region" evidence="1">
    <location>
        <begin position="484"/>
        <end position="621"/>
    </location>
</feature>
<dbReference type="PROSITE" id="PS50151">
    <property type="entry name" value="UVR"/>
    <property type="match status" value="1"/>
</dbReference>
<feature type="compositionally biased region" description="Polar residues" evidence="2">
    <location>
        <begin position="163"/>
        <end position="172"/>
    </location>
</feature>
<sequence length="1006" mass="114598">MFGFFKGSNNKPSTPKKQTPPTAEYEPPFSKKDNDTSGGQGASTASHLTNNNSNGSNAIEQNDDSLFGGMSVHTHSYGNTSTYSTTSSDSKKSSTSVGSSSQSHETSKFSFINNDDTTEESNHVSSSATTPIADEDDYSQTPTQIKINTANKQKPSRRRKEPSNNIAKNNPSKKVDDDIKELEDSRKEAEYNHSKKPVEKLTPSVTATPVPASRETVTNNSVSSDNDDSTISTFLSKNPSPISTTNGNSSVATPITNTGSDDLDFTTVQVKPRSRNLDRTNSTDIYSPSLNGSSSPSVSKSSSTPLEEPPIKSNRDQQSNSPSVKIQENIREDDEKDVIDGDWLNIKSTVNSSLTKFSSKISSIFEEERKKVQEKRENQFSILQERIQSLEQELDKLTEMEDFEAADKIEQELKVLRNKVEDIQVKEKNNDGYIGNIGKILGDMKKEISIVYSRVDFSFSTSKKDYDDFVKKNNPLRDLRRERLESETNRIKRMGESINLEEKEFQKRKSRITEQIESSTRDMRIQQDALTEQNNVISKEIEELERKLREKRSQQKSILAQLDDVTDKIKKYEEEFNDQLKLIANDEHQFQKRKQNYLEDVEAFEKLSENLNKDLALIESKETKKYQRMMDKRQYKDYLQTQQVRIGQIIEIIEGIETLEDFSSSNDDRSQLIKELGALTQQISTLKSNLASITLELDNSTQQLQRANDRLPKIQADKLEYAKNRKFKEAAQCKEESDKLTKLIQELETNIPNLKKEQQQVEEERDLLVQKLETSHKRLEQFDTIDSKRVIRACLKRINFLQSNKSKLLDVETPDQLQLRFDVIDELLLFFNYQVEQLRAITGLSDSEFEQIQQLALNPALEAAEEERLAIAVQDIASGLTDEEKLANARETLRMLQETENKLNDDLNAAAEKEEFDMCEVLDKQIEETREKITAINLEISVLEQKVAQIVAPETTLETNQEQQPVEMASTVQTSQENEEQGSSSFDFLNKDESIVIFEKVRKKIE</sequence>
<dbReference type="EMBL" id="PYSW02000047">
    <property type="protein sequence ID" value="KAG2374227.1"/>
    <property type="molecule type" value="Genomic_DNA"/>
</dbReference>
<evidence type="ECO:0000256" key="2">
    <source>
        <dbReference type="SAM" id="MobiDB-lite"/>
    </source>
</evidence>
<organism evidence="4 5">
    <name type="scientific">Naegleria lovaniensis</name>
    <name type="common">Amoeba</name>
    <dbReference type="NCBI Taxonomy" id="51637"/>
    <lineage>
        <taxon>Eukaryota</taxon>
        <taxon>Discoba</taxon>
        <taxon>Heterolobosea</taxon>
        <taxon>Tetramitia</taxon>
        <taxon>Eutetramitia</taxon>
        <taxon>Vahlkampfiidae</taxon>
        <taxon>Naegleria</taxon>
    </lineage>
</organism>
<gene>
    <name evidence="4" type="ORF">C9374_011064</name>
</gene>
<dbReference type="PANTHER" id="PTHR38394">
    <property type="entry name" value="NEUROFILAMENT LIGHT PROTEIN"/>
    <property type="match status" value="1"/>
</dbReference>
<feature type="compositionally biased region" description="Low complexity" evidence="2">
    <location>
        <begin position="287"/>
        <end position="305"/>
    </location>
</feature>
<feature type="compositionally biased region" description="Polar residues" evidence="2">
    <location>
        <begin position="231"/>
        <end position="260"/>
    </location>
</feature>
<comment type="caution">
    <text evidence="4">The sequence shown here is derived from an EMBL/GenBank/DDBJ whole genome shotgun (WGS) entry which is preliminary data.</text>
</comment>
<dbReference type="Proteomes" id="UP000816034">
    <property type="component" value="Unassembled WGS sequence"/>
</dbReference>
<feature type="compositionally biased region" description="Low complexity" evidence="2">
    <location>
        <begin position="11"/>
        <end position="22"/>
    </location>
</feature>
<dbReference type="PANTHER" id="PTHR38394:SF1">
    <property type="entry name" value="NEUROFILAMENT LIGHT PROTEIN"/>
    <property type="match status" value="1"/>
</dbReference>
<dbReference type="GeneID" id="68103518"/>
<reference evidence="4 5" key="1">
    <citation type="journal article" date="2018" name="BMC Genomics">
        <title>The genome of Naegleria lovaniensis, the basis for a comparative approach to unravel pathogenicity factors of the human pathogenic amoeba N. fowleri.</title>
        <authorList>
            <person name="Liechti N."/>
            <person name="Schurch N."/>
            <person name="Bruggmann R."/>
            <person name="Wittwer M."/>
        </authorList>
    </citation>
    <scope>NUCLEOTIDE SEQUENCE [LARGE SCALE GENOMIC DNA]</scope>
    <source>
        <strain evidence="4 5">ATCC 30569</strain>
    </source>
</reference>
<dbReference type="InterPro" id="IPR001943">
    <property type="entry name" value="UVR_dom"/>
</dbReference>
<feature type="region of interest" description="Disordered" evidence="2">
    <location>
        <begin position="958"/>
        <end position="987"/>
    </location>
</feature>
<feature type="region of interest" description="Disordered" evidence="2">
    <location>
        <begin position="1"/>
        <end position="326"/>
    </location>
</feature>
<accession>A0AA88KIT0</accession>
<proteinExistence type="predicted"/>
<feature type="coiled-coil region" evidence="1">
    <location>
        <begin position="373"/>
        <end position="426"/>
    </location>
</feature>
<evidence type="ECO:0000259" key="3">
    <source>
        <dbReference type="PROSITE" id="PS50151"/>
    </source>
</evidence>
<evidence type="ECO:0000313" key="5">
    <source>
        <dbReference type="Proteomes" id="UP000816034"/>
    </source>
</evidence>
<feature type="compositionally biased region" description="Polar residues" evidence="2">
    <location>
        <begin position="42"/>
        <end position="60"/>
    </location>
</feature>
<feature type="coiled-coil region" evidence="1">
    <location>
        <begin position="886"/>
        <end position="946"/>
    </location>
</feature>
<feature type="compositionally biased region" description="Basic and acidic residues" evidence="2">
    <location>
        <begin position="173"/>
        <end position="199"/>
    </location>
</feature>
<evidence type="ECO:0000313" key="4">
    <source>
        <dbReference type="EMBL" id="KAG2374227.1"/>
    </source>
</evidence>
<name>A0AA88KIT0_NAELO</name>
<protein>
    <recommendedName>
        <fullName evidence="3">UVR domain-containing protein</fullName>
    </recommendedName>
</protein>
<feature type="compositionally biased region" description="Low complexity" evidence="2">
    <location>
        <begin position="74"/>
        <end position="104"/>
    </location>
</feature>
<feature type="compositionally biased region" description="Polar residues" evidence="2">
    <location>
        <begin position="139"/>
        <end position="153"/>
    </location>
</feature>
<feature type="domain" description="UVR" evidence="3">
    <location>
        <begin position="384"/>
        <end position="419"/>
    </location>
</feature>
<keyword evidence="5" id="KW-1185">Reference proteome</keyword>
<feature type="coiled-coil region" evidence="1">
    <location>
        <begin position="669"/>
        <end position="774"/>
    </location>
</feature>